<name>A0ABU3B3H9_9GAMM</name>
<reference evidence="6 7" key="1">
    <citation type="submission" date="2023-09" db="EMBL/GenBank/DDBJ databases">
        <authorList>
            <person name="Rey-Velasco X."/>
        </authorList>
    </citation>
    <scope>NUCLEOTIDE SEQUENCE [LARGE SCALE GENOMIC DNA]</scope>
    <source>
        <strain evidence="6 7">P385</strain>
    </source>
</reference>
<dbReference type="PROSITE" id="PS50977">
    <property type="entry name" value="HTH_TETR_2"/>
    <property type="match status" value="1"/>
</dbReference>
<dbReference type="InterPro" id="IPR001647">
    <property type="entry name" value="HTH_TetR"/>
</dbReference>
<evidence type="ECO:0000259" key="5">
    <source>
        <dbReference type="PROSITE" id="PS50977"/>
    </source>
</evidence>
<dbReference type="SUPFAM" id="SSF48498">
    <property type="entry name" value="Tetracyclin repressor-like, C-terminal domain"/>
    <property type="match status" value="1"/>
</dbReference>
<keyword evidence="3" id="KW-0804">Transcription</keyword>
<accession>A0ABU3B3H9</accession>
<dbReference type="SUPFAM" id="SSF46689">
    <property type="entry name" value="Homeodomain-like"/>
    <property type="match status" value="1"/>
</dbReference>
<sequence length="195" mass="21521">MSRSETRALLLRTGAEIIGTQGYNNTGINAVLCAAGVPKGSFYYYFDSKDTFGLAVIDAVAETHAAYLDRVLGDSTTPPLQRLRQYLEAGADEIEAHDYCRGCLMGNLGQELAAQQPAFRERLERAFANWSERLADCLDEAIAGGEIDPEDDARELAEFLLIGWEGAILRAKIARSREPLDAFIRLFMTRVLGAR</sequence>
<comment type="caution">
    <text evidence="6">The sequence shown here is derived from an EMBL/GenBank/DDBJ whole genome shotgun (WGS) entry which is preliminary data.</text>
</comment>
<dbReference type="InterPro" id="IPR009057">
    <property type="entry name" value="Homeodomain-like_sf"/>
</dbReference>
<evidence type="ECO:0000256" key="4">
    <source>
        <dbReference type="PROSITE-ProRule" id="PRU00335"/>
    </source>
</evidence>
<feature type="domain" description="HTH tetR-type" evidence="5">
    <location>
        <begin position="4"/>
        <end position="64"/>
    </location>
</feature>
<protein>
    <submittedName>
        <fullName evidence="6">TetR family transcriptional regulator C-terminal domain-containing protein</fullName>
    </submittedName>
</protein>
<dbReference type="PANTHER" id="PTHR47506:SF6">
    <property type="entry name" value="HTH-TYPE TRANSCRIPTIONAL REPRESSOR NEMR"/>
    <property type="match status" value="1"/>
</dbReference>
<dbReference type="InterPro" id="IPR036271">
    <property type="entry name" value="Tet_transcr_reg_TetR-rel_C_sf"/>
</dbReference>
<keyword evidence="1" id="KW-0805">Transcription regulation</keyword>
<dbReference type="Pfam" id="PF16925">
    <property type="entry name" value="TetR_C_13"/>
    <property type="match status" value="1"/>
</dbReference>
<proteinExistence type="predicted"/>
<evidence type="ECO:0000256" key="2">
    <source>
        <dbReference type="ARBA" id="ARBA00023125"/>
    </source>
</evidence>
<keyword evidence="2 4" id="KW-0238">DNA-binding</keyword>
<dbReference type="Proteomes" id="UP001259982">
    <property type="component" value="Unassembled WGS sequence"/>
</dbReference>
<evidence type="ECO:0000313" key="7">
    <source>
        <dbReference type="Proteomes" id="UP001259982"/>
    </source>
</evidence>
<dbReference type="Gene3D" id="1.10.357.10">
    <property type="entry name" value="Tetracycline Repressor, domain 2"/>
    <property type="match status" value="1"/>
</dbReference>
<gene>
    <name evidence="6" type="ORF">RM531_00890</name>
</gene>
<dbReference type="InterPro" id="IPR011075">
    <property type="entry name" value="TetR_C"/>
</dbReference>
<evidence type="ECO:0000256" key="3">
    <source>
        <dbReference type="ARBA" id="ARBA00023163"/>
    </source>
</evidence>
<organism evidence="6 7">
    <name type="scientific">Spectribacter acetivorans</name>
    <dbReference type="NCBI Taxonomy" id="3075603"/>
    <lineage>
        <taxon>Bacteria</taxon>
        <taxon>Pseudomonadati</taxon>
        <taxon>Pseudomonadota</taxon>
        <taxon>Gammaproteobacteria</taxon>
        <taxon>Salinisphaerales</taxon>
        <taxon>Salinisphaeraceae</taxon>
        <taxon>Spectribacter</taxon>
    </lineage>
</organism>
<dbReference type="EMBL" id="JAVRHY010000001">
    <property type="protein sequence ID" value="MDT0617020.1"/>
    <property type="molecule type" value="Genomic_DNA"/>
</dbReference>
<dbReference type="PANTHER" id="PTHR47506">
    <property type="entry name" value="TRANSCRIPTIONAL REGULATORY PROTEIN"/>
    <property type="match status" value="1"/>
</dbReference>
<feature type="DNA-binding region" description="H-T-H motif" evidence="4">
    <location>
        <begin position="27"/>
        <end position="46"/>
    </location>
</feature>
<keyword evidence="7" id="KW-1185">Reference proteome</keyword>
<dbReference type="RefSeq" id="WP_311656581.1">
    <property type="nucleotide sequence ID" value="NZ_JAVRHY010000001.1"/>
</dbReference>
<dbReference type="Pfam" id="PF00440">
    <property type="entry name" value="TetR_N"/>
    <property type="match status" value="1"/>
</dbReference>
<evidence type="ECO:0000256" key="1">
    <source>
        <dbReference type="ARBA" id="ARBA00023015"/>
    </source>
</evidence>
<evidence type="ECO:0000313" key="6">
    <source>
        <dbReference type="EMBL" id="MDT0617020.1"/>
    </source>
</evidence>